<organism evidence="1 2">
    <name type="scientific">Thalassospira mesophila</name>
    <dbReference type="NCBI Taxonomy" id="1293891"/>
    <lineage>
        <taxon>Bacteria</taxon>
        <taxon>Pseudomonadati</taxon>
        <taxon>Pseudomonadota</taxon>
        <taxon>Alphaproteobacteria</taxon>
        <taxon>Rhodospirillales</taxon>
        <taxon>Thalassospiraceae</taxon>
        <taxon>Thalassospira</taxon>
    </lineage>
</organism>
<dbReference type="Proteomes" id="UP000193391">
    <property type="component" value="Unassembled WGS sequence"/>
</dbReference>
<gene>
    <name evidence="1" type="ORF">TMES_17690</name>
</gene>
<evidence type="ECO:0000313" key="2">
    <source>
        <dbReference type="Proteomes" id="UP000193391"/>
    </source>
</evidence>
<name>A0A1Y2KWM9_9PROT</name>
<dbReference type="EMBL" id="JFKA01000010">
    <property type="protein sequence ID" value="OSQ36599.1"/>
    <property type="molecule type" value="Genomic_DNA"/>
</dbReference>
<proteinExistence type="predicted"/>
<accession>A0A1Y2KWM9</accession>
<dbReference type="AlphaFoldDB" id="A0A1Y2KWM9"/>
<comment type="caution">
    <text evidence="1">The sequence shown here is derived from an EMBL/GenBank/DDBJ whole genome shotgun (WGS) entry which is preliminary data.</text>
</comment>
<sequence>MINPAQCNIAKAIAMAHKTRRNLDFFINREYYNDIATQRVGDVNSRRTNGDAVRITTAERYRTIA</sequence>
<reference evidence="1 2" key="1">
    <citation type="submission" date="2014-03" db="EMBL/GenBank/DDBJ databases">
        <title>The draft genome sequence of Thalassospira mesophila JCM 18969.</title>
        <authorList>
            <person name="Lai Q."/>
            <person name="Shao Z."/>
        </authorList>
    </citation>
    <scope>NUCLEOTIDE SEQUENCE [LARGE SCALE GENOMIC DNA]</scope>
    <source>
        <strain evidence="1 2">JCM 18969</strain>
    </source>
</reference>
<evidence type="ECO:0000313" key="1">
    <source>
        <dbReference type="EMBL" id="OSQ36599.1"/>
    </source>
</evidence>
<protein>
    <submittedName>
        <fullName evidence="1">Uncharacterized protein</fullName>
    </submittedName>
</protein>
<keyword evidence="2" id="KW-1185">Reference proteome</keyword>